<accession>A0A3B0QPE0</accession>
<evidence type="ECO:0000259" key="1">
    <source>
        <dbReference type="PROSITE" id="PS50885"/>
    </source>
</evidence>
<name>A0A3B0QPE0_9ZZZZ</name>
<gene>
    <name evidence="2" type="ORF">MNBD_DELTA01-510</name>
</gene>
<dbReference type="CDD" id="cd06225">
    <property type="entry name" value="HAMP"/>
    <property type="match status" value="1"/>
</dbReference>
<sequence>MVSALIIGILSSIVIIREITTPLKKVVEVFEKISAGDLSAKDLDVNGTDELGVLTLSLNKMKDKLNRILSQINGLSEHIASASTELSATSSQIVAGADMQANQTNQVATAMEEMSATVIEVAKNSQGASEASD</sequence>
<organism evidence="2">
    <name type="scientific">hydrothermal vent metagenome</name>
    <dbReference type="NCBI Taxonomy" id="652676"/>
    <lineage>
        <taxon>unclassified sequences</taxon>
        <taxon>metagenomes</taxon>
        <taxon>ecological metagenomes</taxon>
    </lineage>
</organism>
<reference evidence="2" key="1">
    <citation type="submission" date="2018-06" db="EMBL/GenBank/DDBJ databases">
        <authorList>
            <person name="Zhirakovskaya E."/>
        </authorList>
    </citation>
    <scope>NUCLEOTIDE SEQUENCE</scope>
</reference>
<proteinExistence type="predicted"/>
<feature type="non-terminal residue" evidence="2">
    <location>
        <position position="133"/>
    </location>
</feature>
<dbReference type="AlphaFoldDB" id="A0A3B0QPE0"/>
<dbReference type="Gene3D" id="1.10.287.950">
    <property type="entry name" value="Methyl-accepting chemotaxis protein"/>
    <property type="match status" value="1"/>
</dbReference>
<feature type="domain" description="HAMP" evidence="1">
    <location>
        <begin position="17"/>
        <end position="70"/>
    </location>
</feature>
<dbReference type="GO" id="GO:0007165">
    <property type="term" value="P:signal transduction"/>
    <property type="evidence" value="ECO:0007669"/>
    <property type="project" value="InterPro"/>
</dbReference>
<keyword evidence="2" id="KW-0675">Receptor</keyword>
<dbReference type="GO" id="GO:0016020">
    <property type="term" value="C:membrane"/>
    <property type="evidence" value="ECO:0007669"/>
    <property type="project" value="InterPro"/>
</dbReference>
<dbReference type="EMBL" id="UOEA01000039">
    <property type="protein sequence ID" value="VAV83420.1"/>
    <property type="molecule type" value="Genomic_DNA"/>
</dbReference>
<evidence type="ECO:0000313" key="2">
    <source>
        <dbReference type="EMBL" id="VAV83420.1"/>
    </source>
</evidence>
<dbReference type="Pfam" id="PF00672">
    <property type="entry name" value="HAMP"/>
    <property type="match status" value="1"/>
</dbReference>
<protein>
    <submittedName>
        <fullName evidence="2">Methyl-accepting chemotaxis protein I (Serine chemoreceptor protein)</fullName>
    </submittedName>
</protein>
<dbReference type="PANTHER" id="PTHR32089:SF112">
    <property type="entry name" value="LYSOZYME-LIKE PROTEIN-RELATED"/>
    <property type="match status" value="1"/>
</dbReference>
<dbReference type="InterPro" id="IPR003660">
    <property type="entry name" value="HAMP_dom"/>
</dbReference>
<dbReference type="SMART" id="SM00304">
    <property type="entry name" value="HAMP"/>
    <property type="match status" value="1"/>
</dbReference>
<dbReference type="PANTHER" id="PTHR32089">
    <property type="entry name" value="METHYL-ACCEPTING CHEMOTAXIS PROTEIN MCPB"/>
    <property type="match status" value="1"/>
</dbReference>
<dbReference type="SUPFAM" id="SSF58104">
    <property type="entry name" value="Methyl-accepting chemotaxis protein (MCP) signaling domain"/>
    <property type="match status" value="1"/>
</dbReference>
<dbReference type="PROSITE" id="PS50885">
    <property type="entry name" value="HAMP"/>
    <property type="match status" value="1"/>
</dbReference>